<keyword evidence="8 15" id="KW-0411">Iron-sulfur</keyword>
<dbReference type="GO" id="GO:0009099">
    <property type="term" value="P:L-valine biosynthetic process"/>
    <property type="evidence" value="ECO:0007669"/>
    <property type="project" value="UniProtKB-UniRule"/>
</dbReference>
<dbReference type="Gene3D" id="3.50.30.80">
    <property type="entry name" value="IlvD/EDD C-terminal domain-like"/>
    <property type="match status" value="1"/>
</dbReference>
<evidence type="ECO:0000256" key="12">
    <source>
        <dbReference type="ARBA" id="ARBA00029436"/>
    </source>
</evidence>
<dbReference type="GO" id="GO:0000287">
    <property type="term" value="F:magnesium ion binding"/>
    <property type="evidence" value="ECO:0007669"/>
    <property type="project" value="UniProtKB-UniRule"/>
</dbReference>
<evidence type="ECO:0000256" key="7">
    <source>
        <dbReference type="ARBA" id="ARBA00023004"/>
    </source>
</evidence>
<feature type="binding site" description="via carbamate group" evidence="15">
    <location>
        <position position="124"/>
    </location>
    <ligand>
        <name>Mg(2+)</name>
        <dbReference type="ChEBI" id="CHEBI:18420"/>
    </ligand>
</feature>
<dbReference type="SUPFAM" id="SSF52016">
    <property type="entry name" value="LeuD/IlvD-like"/>
    <property type="match status" value="1"/>
</dbReference>
<dbReference type="Pfam" id="PF00920">
    <property type="entry name" value="ILVD_EDD_N"/>
    <property type="match status" value="1"/>
</dbReference>
<evidence type="ECO:0000259" key="16">
    <source>
        <dbReference type="Pfam" id="PF00920"/>
    </source>
</evidence>
<comment type="pathway">
    <text evidence="12 15">Amino-acid biosynthesis; L-valine biosynthesis; L-valine from pyruvate: step 3/4.</text>
</comment>
<comment type="subunit">
    <text evidence="15">Homodimer.</text>
</comment>
<dbReference type="InterPro" id="IPR042096">
    <property type="entry name" value="Dihydro-acid_dehy_C"/>
</dbReference>
<comment type="caution">
    <text evidence="18">The sequence shown here is derived from an EMBL/GenBank/DDBJ whole genome shotgun (WGS) entry which is preliminary data.</text>
</comment>
<comment type="function">
    <text evidence="15">Functions in the biosynthesis of branched-chain amino acids. Catalyzes the dehydration of (2R,3R)-2,3-dihydroxy-3-methylpentanoate (2,3-dihydroxy-3-methylvalerate) into 2-oxo-3-methylpentanoate (2-oxo-3-methylvalerate) and of (2R)-2,3-dihydroxy-3-methylbutanoate (2,3-dihydroxyisovalerate) into 2-oxo-3-methylbutanoate (2-oxoisovalerate), the penultimate precursor to L-isoleucine and L-valine, respectively.</text>
</comment>
<feature type="binding site" evidence="15">
    <location>
        <position position="81"/>
    </location>
    <ligand>
        <name>Mg(2+)</name>
        <dbReference type="ChEBI" id="CHEBI:18420"/>
    </ligand>
</feature>
<dbReference type="UniPathway" id="UPA00049">
    <property type="reaction ID" value="UER00061"/>
</dbReference>
<comment type="cofactor">
    <cofactor evidence="15">
        <name>[2Fe-2S] cluster</name>
        <dbReference type="ChEBI" id="CHEBI:190135"/>
    </cofactor>
    <text evidence="15">Binds 1 [2Fe-2S] cluster per subunit. This cluster acts as a Lewis acid cofactor.</text>
</comment>
<dbReference type="SUPFAM" id="SSF143975">
    <property type="entry name" value="IlvD/EDD N-terminal domain-like"/>
    <property type="match status" value="1"/>
</dbReference>
<dbReference type="GO" id="GO:0004160">
    <property type="term" value="F:dihydroxy-acid dehydratase activity"/>
    <property type="evidence" value="ECO:0007669"/>
    <property type="project" value="UniProtKB-UniRule"/>
</dbReference>
<comment type="cofactor">
    <cofactor evidence="1 15">
        <name>Mg(2+)</name>
        <dbReference type="ChEBI" id="CHEBI:18420"/>
    </cofactor>
</comment>
<dbReference type="GO" id="GO:0051537">
    <property type="term" value="F:2 iron, 2 sulfur cluster binding"/>
    <property type="evidence" value="ECO:0007669"/>
    <property type="project" value="UniProtKB-UniRule"/>
</dbReference>
<dbReference type="Pfam" id="PF24877">
    <property type="entry name" value="ILV_EDD_C"/>
    <property type="match status" value="1"/>
</dbReference>
<evidence type="ECO:0000256" key="6">
    <source>
        <dbReference type="ARBA" id="ARBA00022842"/>
    </source>
</evidence>
<dbReference type="InterPro" id="IPR020558">
    <property type="entry name" value="DiOHA_6PGluconate_deHydtase_CS"/>
</dbReference>
<comment type="catalytic activity">
    <reaction evidence="15">
        <text>(2R,3R)-2,3-dihydroxy-3-methylpentanoate = (S)-3-methyl-2-oxopentanoate + H2O</text>
        <dbReference type="Rhea" id="RHEA:27694"/>
        <dbReference type="ChEBI" id="CHEBI:15377"/>
        <dbReference type="ChEBI" id="CHEBI:35146"/>
        <dbReference type="ChEBI" id="CHEBI:49258"/>
        <dbReference type="EC" id="4.2.1.9"/>
    </reaction>
</comment>
<dbReference type="PANTHER" id="PTHR43661">
    <property type="entry name" value="D-XYLONATE DEHYDRATASE"/>
    <property type="match status" value="1"/>
</dbReference>
<evidence type="ECO:0000256" key="8">
    <source>
        <dbReference type="ARBA" id="ARBA00023014"/>
    </source>
</evidence>
<keyword evidence="5 15" id="KW-0479">Metal-binding</keyword>
<dbReference type="HAMAP" id="MF_00012">
    <property type="entry name" value="IlvD"/>
    <property type="match status" value="1"/>
</dbReference>
<evidence type="ECO:0000256" key="2">
    <source>
        <dbReference type="ARBA" id="ARBA00006486"/>
    </source>
</evidence>
<dbReference type="InterPro" id="IPR056740">
    <property type="entry name" value="ILV_EDD_C"/>
</dbReference>
<dbReference type="NCBIfam" id="TIGR00110">
    <property type="entry name" value="ilvD"/>
    <property type="match status" value="1"/>
</dbReference>
<dbReference type="NCBIfam" id="NF009103">
    <property type="entry name" value="PRK12448.1"/>
    <property type="match status" value="1"/>
</dbReference>
<keyword evidence="10 15" id="KW-0100">Branched-chain amino acid biosynthesis</keyword>
<dbReference type="GO" id="GO:0009097">
    <property type="term" value="P:isoleucine biosynthetic process"/>
    <property type="evidence" value="ECO:0007669"/>
    <property type="project" value="UniProtKB-UniRule"/>
</dbReference>
<comment type="pathway">
    <text evidence="13 15">Amino-acid biosynthesis; L-isoleucine biosynthesis; L-isoleucine from 2-oxobutanoate: step 3/4.</text>
</comment>
<proteinExistence type="inferred from homology"/>
<protein>
    <recommendedName>
        <fullName evidence="14 15">Dihydroxy-acid dehydratase</fullName>
        <shortName evidence="15">DAD</shortName>
        <ecNumber evidence="14 15">4.2.1.9</ecNumber>
    </recommendedName>
</protein>
<dbReference type="RefSeq" id="WP_171589382.1">
    <property type="nucleotide sequence ID" value="NZ_JABGBO010000011.1"/>
</dbReference>
<dbReference type="PANTHER" id="PTHR43661:SF3">
    <property type="entry name" value="D-XYLONATE DEHYDRATASE YAGF-RELATED"/>
    <property type="match status" value="1"/>
</dbReference>
<dbReference type="FunFam" id="3.50.30.80:FF:000001">
    <property type="entry name" value="Dihydroxy-acid dehydratase"/>
    <property type="match status" value="1"/>
</dbReference>
<evidence type="ECO:0000313" key="19">
    <source>
        <dbReference type="Proteomes" id="UP000541421"/>
    </source>
</evidence>
<keyword evidence="4 15" id="KW-0001">2Fe-2S</keyword>
<accession>A0A7Y4LBC2</accession>
<feature type="binding site" evidence="15">
    <location>
        <position position="494"/>
    </location>
    <ligand>
        <name>Mg(2+)</name>
        <dbReference type="ChEBI" id="CHEBI:18420"/>
    </ligand>
</feature>
<evidence type="ECO:0000256" key="11">
    <source>
        <dbReference type="ARBA" id="ARBA00029304"/>
    </source>
</evidence>
<feature type="domain" description="Dihydroxy-acid/6-phosphogluconate dehydratase N-terminal" evidence="16">
    <location>
        <begin position="34"/>
        <end position="360"/>
    </location>
</feature>
<gene>
    <name evidence="15 18" type="primary">ilvD</name>
    <name evidence="18" type="ORF">HKX40_09710</name>
</gene>
<reference evidence="18 19" key="1">
    <citation type="submission" date="2020-05" db="EMBL/GenBank/DDBJ databases">
        <authorList>
            <person name="Niu N."/>
        </authorList>
    </citation>
    <scope>NUCLEOTIDE SEQUENCE [LARGE SCALE GENOMIC DNA]</scope>
    <source>
        <strain evidence="18 19">LMG10982</strain>
    </source>
</reference>
<evidence type="ECO:0000256" key="13">
    <source>
        <dbReference type="ARBA" id="ARBA00029437"/>
    </source>
</evidence>
<dbReference type="InterPro" id="IPR037237">
    <property type="entry name" value="IlvD/EDD_N"/>
</dbReference>
<keyword evidence="6 15" id="KW-0460">Magnesium</keyword>
<evidence type="ECO:0000256" key="3">
    <source>
        <dbReference type="ARBA" id="ARBA00022605"/>
    </source>
</evidence>
<keyword evidence="7 15" id="KW-0408">Iron</keyword>
<comment type="caution">
    <text evidence="15">Lacks conserved residue(s) required for the propagation of feature annotation.</text>
</comment>
<feature type="modified residue" description="N6-carboxylysine" evidence="15">
    <location>
        <position position="124"/>
    </location>
</feature>
<evidence type="ECO:0000256" key="4">
    <source>
        <dbReference type="ARBA" id="ARBA00022714"/>
    </source>
</evidence>
<feature type="binding site" evidence="15">
    <location>
        <position position="123"/>
    </location>
    <ligand>
        <name>Mg(2+)</name>
        <dbReference type="ChEBI" id="CHEBI:18420"/>
    </ligand>
</feature>
<keyword evidence="9 15" id="KW-0456">Lyase</keyword>
<dbReference type="Proteomes" id="UP000541421">
    <property type="component" value="Unassembled WGS sequence"/>
</dbReference>
<keyword evidence="19" id="KW-1185">Reference proteome</keyword>
<dbReference type="InterPro" id="IPR004404">
    <property type="entry name" value="DihydroxyA_deHydtase"/>
</dbReference>
<dbReference type="PROSITE" id="PS00887">
    <property type="entry name" value="ILVD_EDD_2"/>
    <property type="match status" value="1"/>
</dbReference>
<dbReference type="UniPathway" id="UPA00047">
    <property type="reaction ID" value="UER00057"/>
</dbReference>
<evidence type="ECO:0000256" key="15">
    <source>
        <dbReference type="HAMAP-Rule" id="MF_00012"/>
    </source>
</evidence>
<evidence type="ECO:0000313" key="18">
    <source>
        <dbReference type="EMBL" id="NOL50403.1"/>
    </source>
</evidence>
<dbReference type="EC" id="4.2.1.9" evidence="14 15"/>
<name>A0A7Y4LBC2_9BURK</name>
<evidence type="ECO:0000256" key="14">
    <source>
        <dbReference type="ARBA" id="ARBA00029490"/>
    </source>
</evidence>
<dbReference type="PROSITE" id="PS00886">
    <property type="entry name" value="ILVD_EDD_1"/>
    <property type="match status" value="1"/>
</dbReference>
<evidence type="ECO:0000256" key="5">
    <source>
        <dbReference type="ARBA" id="ARBA00022723"/>
    </source>
</evidence>
<comment type="catalytic activity">
    <reaction evidence="11">
        <text>(2R)-2,3-dihydroxy-3-methylbutanoate = 3-methyl-2-oxobutanoate + H2O</text>
        <dbReference type="Rhea" id="RHEA:24809"/>
        <dbReference type="ChEBI" id="CHEBI:11851"/>
        <dbReference type="ChEBI" id="CHEBI:15377"/>
        <dbReference type="ChEBI" id="CHEBI:49072"/>
        <dbReference type="EC" id="4.2.1.9"/>
    </reaction>
    <physiologicalReaction direction="left-to-right" evidence="11">
        <dbReference type="Rhea" id="RHEA:24810"/>
    </physiologicalReaction>
</comment>
<evidence type="ECO:0000259" key="17">
    <source>
        <dbReference type="Pfam" id="PF24877"/>
    </source>
</evidence>
<comment type="similarity">
    <text evidence="2 15">Belongs to the IlvD/Edd family.</text>
</comment>
<keyword evidence="3 15" id="KW-0028">Amino-acid biosynthesis</keyword>
<sequence length="621" mass="66190">MPAYRSKTSTHGRNMAGARALWRATGMKDADFGKPIIAVVNSFTQFVPGHVHLKDLGQLVARHIEQAGGVAKEFNTIAIDDGIAMGHGGMLYSLPSRDLIADSVEYMVNAHCADAMVCISNCDKITPGMLMAAMRLNIPTIFVSGGPMEAGKVVLPGSEQVIKLDLVDAMIKAADPNVSDEETHSVERSACPTCGSCSGMFTANSMNCLTEALGLSLPGNGTIVATHALRKTLFEQAGHLIVDLAKRYYEQNDASVLPRSIATKAAFENAMVLDVAMGGSTNTVLHLLATAQEAGVDFTMKDIDAISRRVPCLCKVAPATSKYHIEDVHRAGGILGILAELNRVGLIDPSVGNIHSGTLGKAIAAWDVRADNVKPETLQFYKAAPGGVPTQVAFSQNRYNTELDLDRENGCIRDKEHAYSQDGGLAVLYGNLAENGCIVKTAGVDERILKFTGKAIVYESQEDAVEGILSGEVKEGHVVIIRYEGPKGGPGMQEMLYPTSYLKSMGLGAKAALLTDGRFSGGSSGLVIGHASPEAAEGGNIGLVEDDDEIQIDIPNRTIHLAISADELARRREVMNGRGEAAWKPANRERYVSQALQAYAAMATSADRGAVRDLSQLKRVK</sequence>
<evidence type="ECO:0000256" key="1">
    <source>
        <dbReference type="ARBA" id="ARBA00001946"/>
    </source>
</evidence>
<dbReference type="InterPro" id="IPR000581">
    <property type="entry name" value="ILV_EDD_N"/>
</dbReference>
<evidence type="ECO:0000256" key="10">
    <source>
        <dbReference type="ARBA" id="ARBA00023304"/>
    </source>
</evidence>
<organism evidence="18 19">
    <name type="scientific">Pelistega europaea</name>
    <dbReference type="NCBI Taxonomy" id="106147"/>
    <lineage>
        <taxon>Bacteria</taxon>
        <taxon>Pseudomonadati</taxon>
        <taxon>Pseudomonadota</taxon>
        <taxon>Betaproteobacteria</taxon>
        <taxon>Burkholderiales</taxon>
        <taxon>Alcaligenaceae</taxon>
        <taxon>Pelistega</taxon>
    </lineage>
</organism>
<dbReference type="EMBL" id="JABGBO010000011">
    <property type="protein sequence ID" value="NOL50403.1"/>
    <property type="molecule type" value="Genomic_DNA"/>
</dbReference>
<feature type="active site" description="Proton acceptor" evidence="15">
    <location>
        <position position="520"/>
    </location>
</feature>
<dbReference type="AlphaFoldDB" id="A0A7Y4LBC2"/>
<dbReference type="GO" id="GO:0005829">
    <property type="term" value="C:cytosol"/>
    <property type="evidence" value="ECO:0007669"/>
    <property type="project" value="TreeGrafter"/>
</dbReference>
<evidence type="ECO:0000256" key="9">
    <source>
        <dbReference type="ARBA" id="ARBA00023239"/>
    </source>
</evidence>
<feature type="domain" description="Dihydroxy-acid/6-phosphogluconate dehydratase C-terminal" evidence="17">
    <location>
        <begin position="411"/>
        <end position="610"/>
    </location>
</feature>